<dbReference type="RefSeq" id="XP_011314722.1">
    <property type="nucleotide sequence ID" value="XM_011316420.1"/>
</dbReference>
<dbReference type="RefSeq" id="XP_011314720.1">
    <property type="nucleotide sequence ID" value="XM_011316418.1"/>
</dbReference>
<dbReference type="RefSeq" id="XP_011314719.1">
    <property type="nucleotide sequence ID" value="XM_011316417.1"/>
</dbReference>
<dbReference type="GO" id="GO:0005509">
    <property type="term" value="F:calcium ion binding"/>
    <property type="evidence" value="ECO:0007669"/>
    <property type="project" value="InterPro"/>
</dbReference>
<dbReference type="PANTHER" id="PTHR23056:SF110">
    <property type="entry name" value="CALMODULIN"/>
    <property type="match status" value="1"/>
</dbReference>
<dbReference type="AlphaFoldDB" id="A0A9R1TU01"/>
<accession>A0A9R1TPQ1</accession>
<evidence type="ECO:0000259" key="3">
    <source>
        <dbReference type="PROSITE" id="PS50222"/>
    </source>
</evidence>
<dbReference type="Proteomes" id="UP000694866">
    <property type="component" value="Unplaced"/>
</dbReference>
<dbReference type="GeneID" id="105273789"/>
<dbReference type="Gene3D" id="1.10.238.10">
    <property type="entry name" value="EF-hand"/>
    <property type="match status" value="1"/>
</dbReference>
<dbReference type="RefSeq" id="XP_011314721.1">
    <property type="nucleotide sequence ID" value="XM_011316419.1"/>
</dbReference>
<evidence type="ECO:0000313" key="8">
    <source>
        <dbReference type="RefSeq" id="XP_011314721.1"/>
    </source>
</evidence>
<dbReference type="InterPro" id="IPR002048">
    <property type="entry name" value="EF_hand_dom"/>
</dbReference>
<keyword evidence="4" id="KW-1185">Reference proteome</keyword>
<evidence type="ECO:0000313" key="5">
    <source>
        <dbReference type="RefSeq" id="XP_011314718.1"/>
    </source>
</evidence>
<keyword evidence="2" id="KW-0106">Calcium</keyword>
<dbReference type="KEGG" id="fas:105273789"/>
<sequence length="221" mass="25828">MPKQQPIDLLNDSSQEAVFIRKNRVLFKKLAKTTHFNLQEVEQLAVLHKKIRQAMGPVTISVFRDIMHSGLDYTENIRHLLIDRVFSVIDTRTVLQLPADQWIEGLSIILRGTLDERIKFAYAVYDQMRTNRIKKEQVFPMMRGCLIKLESEEDPDESVRDLIEMMLKTLDVDRDGRVDEEEFKIIVKRDPLFLECMGPVFPSREAQHAFLTTFTHRLGDL</sequence>
<dbReference type="PANTHER" id="PTHR23056">
    <property type="entry name" value="CALCINEURIN B"/>
    <property type="match status" value="1"/>
</dbReference>
<dbReference type="GO" id="GO:0019722">
    <property type="term" value="P:calcium-mediated signaling"/>
    <property type="evidence" value="ECO:0007669"/>
    <property type="project" value="InterPro"/>
</dbReference>
<dbReference type="PROSITE" id="PS00018">
    <property type="entry name" value="EF_HAND_1"/>
    <property type="match status" value="1"/>
</dbReference>
<dbReference type="SUPFAM" id="SSF47473">
    <property type="entry name" value="EF-hand"/>
    <property type="match status" value="1"/>
</dbReference>
<feature type="domain" description="EF-hand" evidence="3">
    <location>
        <begin position="158"/>
        <end position="193"/>
    </location>
</feature>
<evidence type="ECO:0000313" key="6">
    <source>
        <dbReference type="RefSeq" id="XP_011314719.1"/>
    </source>
</evidence>
<name>A0A9R1TU01_9HYME</name>
<dbReference type="InterPro" id="IPR045198">
    <property type="entry name" value="CNBL1-10"/>
</dbReference>
<accession>A0A9R1TST2</accession>
<accession>A0A9R1TSD0</accession>
<protein>
    <submittedName>
        <fullName evidence="5 6">EF-hand calcium-binding domain-containing protein 1 isoform X1</fullName>
    </submittedName>
</protein>
<dbReference type="PROSITE" id="PS50222">
    <property type="entry name" value="EF_HAND_2"/>
    <property type="match status" value="1"/>
</dbReference>
<dbReference type="InterPro" id="IPR011992">
    <property type="entry name" value="EF-hand-dom_pair"/>
</dbReference>
<dbReference type="SMART" id="SM00054">
    <property type="entry name" value="EFh"/>
    <property type="match status" value="1"/>
</dbReference>
<accession>A0A9R1TU01</accession>
<organism evidence="4 5">
    <name type="scientific">Fopius arisanus</name>
    <dbReference type="NCBI Taxonomy" id="64838"/>
    <lineage>
        <taxon>Eukaryota</taxon>
        <taxon>Metazoa</taxon>
        <taxon>Ecdysozoa</taxon>
        <taxon>Arthropoda</taxon>
        <taxon>Hexapoda</taxon>
        <taxon>Insecta</taxon>
        <taxon>Pterygota</taxon>
        <taxon>Neoptera</taxon>
        <taxon>Endopterygota</taxon>
        <taxon>Hymenoptera</taxon>
        <taxon>Apocrita</taxon>
        <taxon>Ichneumonoidea</taxon>
        <taxon>Braconidae</taxon>
        <taxon>Opiinae</taxon>
        <taxon>Fopius</taxon>
    </lineage>
</organism>
<accession>A0A9R1TTM7</accession>
<keyword evidence="1" id="KW-0677">Repeat</keyword>
<reference evidence="5 6" key="1">
    <citation type="submission" date="2025-04" db="UniProtKB">
        <authorList>
            <consortium name="RefSeq"/>
        </authorList>
    </citation>
    <scope>IDENTIFICATION</scope>
    <source>
        <strain evidence="5 6">USDA-PBARC FA_bdor</strain>
        <tissue evidence="5 6">Whole organism</tissue>
    </source>
</reference>
<dbReference type="InterPro" id="IPR018247">
    <property type="entry name" value="EF_Hand_1_Ca_BS"/>
</dbReference>
<dbReference type="GO" id="GO:0019900">
    <property type="term" value="F:kinase binding"/>
    <property type="evidence" value="ECO:0007669"/>
    <property type="project" value="InterPro"/>
</dbReference>
<dbReference type="Pfam" id="PF13499">
    <property type="entry name" value="EF-hand_7"/>
    <property type="match status" value="1"/>
</dbReference>
<proteinExistence type="predicted"/>
<evidence type="ECO:0000256" key="2">
    <source>
        <dbReference type="ARBA" id="ARBA00022837"/>
    </source>
</evidence>
<dbReference type="OrthoDB" id="191686at2759"/>
<gene>
    <name evidence="5 6 7 8 9" type="primary">LOC105273789</name>
</gene>
<evidence type="ECO:0000313" key="9">
    <source>
        <dbReference type="RefSeq" id="XP_011314722.1"/>
    </source>
</evidence>
<dbReference type="RefSeq" id="XP_011314718.1">
    <property type="nucleotide sequence ID" value="XM_011316416.1"/>
</dbReference>
<evidence type="ECO:0000313" key="4">
    <source>
        <dbReference type="Proteomes" id="UP000694866"/>
    </source>
</evidence>
<evidence type="ECO:0000313" key="7">
    <source>
        <dbReference type="RefSeq" id="XP_011314720.1"/>
    </source>
</evidence>
<evidence type="ECO:0000256" key="1">
    <source>
        <dbReference type="ARBA" id="ARBA00022737"/>
    </source>
</evidence>